<protein>
    <submittedName>
        <fullName evidence="6">Glycosyltransferase involved in cell wall biosynthesis</fullName>
    </submittedName>
</protein>
<dbReference type="Pfam" id="PF13692">
    <property type="entry name" value="Glyco_trans_1_4"/>
    <property type="match status" value="1"/>
</dbReference>
<evidence type="ECO:0000259" key="5">
    <source>
        <dbReference type="Pfam" id="PF13439"/>
    </source>
</evidence>
<dbReference type="Pfam" id="PF13439">
    <property type="entry name" value="Glyco_transf_4"/>
    <property type="match status" value="1"/>
</dbReference>
<evidence type="ECO:0000256" key="3">
    <source>
        <dbReference type="SAM" id="MobiDB-lite"/>
    </source>
</evidence>
<dbReference type="SUPFAM" id="SSF53448">
    <property type="entry name" value="Nucleotide-diphospho-sugar transferases"/>
    <property type="match status" value="1"/>
</dbReference>
<dbReference type="InterPro" id="IPR050834">
    <property type="entry name" value="Glycosyltransf_2"/>
</dbReference>
<dbReference type="PANTHER" id="PTHR43685">
    <property type="entry name" value="GLYCOSYLTRANSFERASE"/>
    <property type="match status" value="1"/>
</dbReference>
<dbReference type="InterPro" id="IPR001173">
    <property type="entry name" value="Glyco_trans_2-like"/>
</dbReference>
<evidence type="ECO:0000256" key="2">
    <source>
        <dbReference type="ARBA" id="ARBA00022679"/>
    </source>
</evidence>
<keyword evidence="2 6" id="KW-0808">Transferase</keyword>
<evidence type="ECO:0000313" key="6">
    <source>
        <dbReference type="EMBL" id="TWE11996.1"/>
    </source>
</evidence>
<dbReference type="GO" id="GO:0016757">
    <property type="term" value="F:glycosyltransferase activity"/>
    <property type="evidence" value="ECO:0007669"/>
    <property type="project" value="UniProtKB-KW"/>
</dbReference>
<dbReference type="AlphaFoldDB" id="A0A561E8R7"/>
<feature type="region of interest" description="Disordered" evidence="3">
    <location>
        <begin position="371"/>
        <end position="395"/>
    </location>
</feature>
<dbReference type="PANTHER" id="PTHR43685:SF12">
    <property type="entry name" value="GLYCOSYL TRANSFERASE FAMILY 2"/>
    <property type="match status" value="1"/>
</dbReference>
<dbReference type="EMBL" id="VIVQ01000001">
    <property type="protein sequence ID" value="TWE11996.1"/>
    <property type="molecule type" value="Genomic_DNA"/>
</dbReference>
<evidence type="ECO:0000256" key="1">
    <source>
        <dbReference type="ARBA" id="ARBA00022676"/>
    </source>
</evidence>
<proteinExistence type="predicted"/>
<keyword evidence="1" id="KW-0328">Glycosyltransferase</keyword>
<dbReference type="Gene3D" id="3.90.550.10">
    <property type="entry name" value="Spore Coat Polysaccharide Biosynthesis Protein SpsA, Chain A"/>
    <property type="match status" value="1"/>
</dbReference>
<dbReference type="CDD" id="cd03801">
    <property type="entry name" value="GT4_PimA-like"/>
    <property type="match status" value="1"/>
</dbReference>
<gene>
    <name evidence="6" type="ORF">BKA23_0792</name>
</gene>
<dbReference type="Gene3D" id="3.40.50.2000">
    <property type="entry name" value="Glycogen Phosphorylase B"/>
    <property type="match status" value="2"/>
</dbReference>
<dbReference type="RefSeq" id="WP_342783591.1">
    <property type="nucleotide sequence ID" value="NZ_VIVQ01000001.1"/>
</dbReference>
<name>A0A561E8R7_9MICO</name>
<dbReference type="InterPro" id="IPR028098">
    <property type="entry name" value="Glyco_trans_4-like_N"/>
</dbReference>
<evidence type="ECO:0000259" key="4">
    <source>
        <dbReference type="Pfam" id="PF00535"/>
    </source>
</evidence>
<dbReference type="Proteomes" id="UP000318297">
    <property type="component" value="Unassembled WGS sequence"/>
</dbReference>
<evidence type="ECO:0000313" key="7">
    <source>
        <dbReference type="Proteomes" id="UP000318297"/>
    </source>
</evidence>
<comment type="caution">
    <text evidence="6">The sequence shown here is derived from an EMBL/GenBank/DDBJ whole genome shotgun (WGS) entry which is preliminary data.</text>
</comment>
<dbReference type="InterPro" id="IPR029044">
    <property type="entry name" value="Nucleotide-diphossugar_trans"/>
</dbReference>
<dbReference type="SUPFAM" id="SSF53756">
    <property type="entry name" value="UDP-Glycosyltransferase/glycogen phosphorylase"/>
    <property type="match status" value="1"/>
</dbReference>
<feature type="domain" description="Glycosyltransferase 2-like" evidence="4">
    <location>
        <begin position="402"/>
        <end position="568"/>
    </location>
</feature>
<feature type="domain" description="Glycosyltransferase subfamily 4-like N-terminal" evidence="5">
    <location>
        <begin position="35"/>
        <end position="194"/>
    </location>
</feature>
<dbReference type="Pfam" id="PF00535">
    <property type="entry name" value="Glycos_transf_2"/>
    <property type="match status" value="1"/>
</dbReference>
<keyword evidence="7" id="KW-1185">Reference proteome</keyword>
<organism evidence="6 7">
    <name type="scientific">Rudaeicoccus suwonensis</name>
    <dbReference type="NCBI Taxonomy" id="657409"/>
    <lineage>
        <taxon>Bacteria</taxon>
        <taxon>Bacillati</taxon>
        <taxon>Actinomycetota</taxon>
        <taxon>Actinomycetes</taxon>
        <taxon>Micrococcales</taxon>
        <taxon>Dermacoccaceae</taxon>
        <taxon>Rudaeicoccus</taxon>
    </lineage>
</organism>
<accession>A0A561E8R7</accession>
<reference evidence="6 7" key="1">
    <citation type="submission" date="2019-06" db="EMBL/GenBank/DDBJ databases">
        <title>Sequencing the genomes of 1000 actinobacteria strains.</title>
        <authorList>
            <person name="Klenk H.-P."/>
        </authorList>
    </citation>
    <scope>NUCLEOTIDE SEQUENCE [LARGE SCALE GENOMIC DNA]</scope>
    <source>
        <strain evidence="6 7">DSM 19560</strain>
    </source>
</reference>
<sequence length="698" mass="75453">MTKFQRPALGDSSGSTQPIVSAHPIALWVLPVSDIGGVARHVMDVARNGLPGFRLVVAAPEGPLLDQLRVLQCPVVVLPDPVDGAPRFARALRHTVRRLEPAVVHSHLAMADLLVAVATVGLPPALVSTEHHVQADQRIFHGSALRAGSRRIAHHSRIRRFDHLIAVSESTRRAMVQHWHPSAPITVIRNGVDRSPAKPSQPGLRVLSLTRLSPEKNLGMTLRVFARVHAAEPAARLTIAGTGPQQGELLSLADDLGLSDVVTLPGFVDAATALTQHDVVLQPSLADNLSYTLLDAVNAGLGVVASAIGGNDEILPPHCLVSLDDAPAMAAAVIEQGLDVTRRPNLPQDIPAVAGMCRHVVEVYADAGVRTTGSADDDNDRHDNDSHDDDGATAIRRAPDSTVVIAYYRNGSTLRAQLDALAHQLDAPSFEVVIADNEGSDRLAMIVASYADALDIRVVDAHDVRGQCHARNVGVRAARAEHIAMCDADDVVGPTWVAALHRMTSAEDVLATGPLRHDVINPPAVWQAKARIAGLDEAPRPYLLGPFGYLGYETFVMGCNLGVRRQTFLDLGGMDETMLGGSEDVDFSWRALESGRMITVDDAALIDYRLRVDERDVRSQAYRYQRAQLGLWARSRRMGRPVRGMSLRWALRETAALPALWLTTRHADEITRLCVASRCGGTTGNLLGQLSVRRPRLR</sequence>